<keyword evidence="8" id="KW-1185">Reference proteome</keyword>
<accession>A0A7W8NEX5</accession>
<evidence type="ECO:0000313" key="7">
    <source>
        <dbReference type="EMBL" id="MBB5363120.1"/>
    </source>
</evidence>
<dbReference type="EC" id="3.1.1.61" evidence="2"/>
<dbReference type="GO" id="GO:0006935">
    <property type="term" value="P:chemotaxis"/>
    <property type="evidence" value="ECO:0007669"/>
    <property type="project" value="InterPro"/>
</dbReference>
<dbReference type="PROSITE" id="PS50122">
    <property type="entry name" value="CHEB"/>
    <property type="match status" value="1"/>
</dbReference>
<evidence type="ECO:0000256" key="4">
    <source>
        <dbReference type="PROSITE-ProRule" id="PRU00050"/>
    </source>
</evidence>
<evidence type="ECO:0000259" key="6">
    <source>
        <dbReference type="PROSITE" id="PS50122"/>
    </source>
</evidence>
<protein>
    <recommendedName>
        <fullName evidence="2">protein-glutamate methylesterase</fullName>
        <ecNumber evidence="2">3.1.1.61</ecNumber>
    </recommendedName>
</protein>
<evidence type="ECO:0000313" key="8">
    <source>
        <dbReference type="Proteomes" id="UP000552709"/>
    </source>
</evidence>
<dbReference type="InterPro" id="IPR000673">
    <property type="entry name" value="Sig_transdc_resp-reg_Me-estase"/>
</dbReference>
<comment type="caution">
    <text evidence="7">The sequence shown here is derived from an EMBL/GenBank/DDBJ whole genome shotgun (WGS) entry which is preliminary data.</text>
</comment>
<dbReference type="PANTHER" id="PTHR42872:SF6">
    <property type="entry name" value="PROTEIN-GLUTAMATE METHYLESTERASE_PROTEIN-GLUTAMINE GLUTAMINASE"/>
    <property type="match status" value="1"/>
</dbReference>
<dbReference type="AlphaFoldDB" id="A0A7W8NEX5"/>
<comment type="catalytic activity">
    <reaction evidence="3">
        <text>[protein]-L-glutamate 5-O-methyl ester + H2O = L-glutamyl-[protein] + methanol + H(+)</text>
        <dbReference type="Rhea" id="RHEA:23236"/>
        <dbReference type="Rhea" id="RHEA-COMP:10208"/>
        <dbReference type="Rhea" id="RHEA-COMP:10311"/>
        <dbReference type="ChEBI" id="CHEBI:15377"/>
        <dbReference type="ChEBI" id="CHEBI:15378"/>
        <dbReference type="ChEBI" id="CHEBI:17790"/>
        <dbReference type="ChEBI" id="CHEBI:29973"/>
        <dbReference type="ChEBI" id="CHEBI:82795"/>
        <dbReference type="EC" id="3.1.1.61"/>
    </reaction>
</comment>
<gene>
    <name evidence="7" type="ORF">HNQ08_002218</name>
</gene>
<dbReference type="GO" id="GO:0008984">
    <property type="term" value="F:protein-glutamate methylesterase activity"/>
    <property type="evidence" value="ECO:0007669"/>
    <property type="project" value="UniProtKB-EC"/>
</dbReference>
<evidence type="ECO:0000256" key="3">
    <source>
        <dbReference type="ARBA" id="ARBA00048267"/>
    </source>
</evidence>
<organism evidence="7 8">
    <name type="scientific">Deinococcus humi</name>
    <dbReference type="NCBI Taxonomy" id="662880"/>
    <lineage>
        <taxon>Bacteria</taxon>
        <taxon>Thermotogati</taxon>
        <taxon>Deinococcota</taxon>
        <taxon>Deinococci</taxon>
        <taxon>Deinococcales</taxon>
        <taxon>Deinococcaceae</taxon>
        <taxon>Deinococcus</taxon>
    </lineage>
</organism>
<evidence type="ECO:0000256" key="1">
    <source>
        <dbReference type="ARBA" id="ARBA00022801"/>
    </source>
</evidence>
<dbReference type="GO" id="GO:0000156">
    <property type="term" value="F:phosphorelay response regulator activity"/>
    <property type="evidence" value="ECO:0007669"/>
    <property type="project" value="InterPro"/>
</dbReference>
<dbReference type="InterPro" id="IPR035909">
    <property type="entry name" value="CheB_C"/>
</dbReference>
<dbReference type="GO" id="GO:0005737">
    <property type="term" value="C:cytoplasm"/>
    <property type="evidence" value="ECO:0007669"/>
    <property type="project" value="InterPro"/>
</dbReference>
<evidence type="ECO:0000256" key="2">
    <source>
        <dbReference type="ARBA" id="ARBA00039140"/>
    </source>
</evidence>
<evidence type="ECO:0000256" key="5">
    <source>
        <dbReference type="SAM" id="MobiDB-lite"/>
    </source>
</evidence>
<feature type="region of interest" description="Disordered" evidence="5">
    <location>
        <begin position="46"/>
        <end position="65"/>
    </location>
</feature>
<reference evidence="7 8" key="1">
    <citation type="submission" date="2020-08" db="EMBL/GenBank/DDBJ databases">
        <title>Genomic Encyclopedia of Type Strains, Phase IV (KMG-IV): sequencing the most valuable type-strain genomes for metagenomic binning, comparative biology and taxonomic classification.</title>
        <authorList>
            <person name="Goeker M."/>
        </authorList>
    </citation>
    <scope>NUCLEOTIDE SEQUENCE [LARGE SCALE GENOMIC DNA]</scope>
    <source>
        <strain evidence="7 8">DSM 27939</strain>
    </source>
</reference>
<dbReference type="PANTHER" id="PTHR42872">
    <property type="entry name" value="PROTEIN-GLUTAMATE METHYLESTERASE/PROTEIN-GLUTAMINE GLUTAMINASE"/>
    <property type="match status" value="1"/>
</dbReference>
<comment type="caution">
    <text evidence="4">Lacks conserved residue(s) required for the propagation of feature annotation.</text>
</comment>
<dbReference type="Pfam" id="PF01339">
    <property type="entry name" value="CheB_methylest"/>
    <property type="match status" value="1"/>
</dbReference>
<dbReference type="Gene3D" id="3.40.50.180">
    <property type="entry name" value="Methylesterase CheB, C-terminal domain"/>
    <property type="match status" value="1"/>
</dbReference>
<dbReference type="SUPFAM" id="SSF52738">
    <property type="entry name" value="Methylesterase CheB, C-terminal domain"/>
    <property type="match status" value="1"/>
</dbReference>
<feature type="domain" description="CheB-type methylesterase" evidence="6">
    <location>
        <begin position="3"/>
        <end position="89"/>
    </location>
</feature>
<keyword evidence="1" id="KW-0378">Hydrolase</keyword>
<dbReference type="RefSeq" id="WP_221284119.1">
    <property type="nucleotide sequence ID" value="NZ_JACHFL010000004.1"/>
</dbReference>
<sequence length="89" mass="9415">MSPAPIVVIGGSAGALDPLQEIASNLPRDSQSPVLVGVHIAPDYPSHPSDLLSGSGPLPTRHAQHAERLRPGRIYVALLDQHLLVDTEQ</sequence>
<name>A0A7W8NEX5_9DEIO</name>
<dbReference type="Proteomes" id="UP000552709">
    <property type="component" value="Unassembled WGS sequence"/>
</dbReference>
<dbReference type="EMBL" id="JACHFL010000004">
    <property type="protein sequence ID" value="MBB5363120.1"/>
    <property type="molecule type" value="Genomic_DNA"/>
</dbReference>
<proteinExistence type="predicted"/>